<gene>
    <name evidence="1" type="ORF">FSB73_11360</name>
</gene>
<dbReference type="Proteomes" id="UP000321291">
    <property type="component" value="Chromosome"/>
</dbReference>
<dbReference type="Gene3D" id="2.60.120.260">
    <property type="entry name" value="Galactose-binding domain-like"/>
    <property type="match status" value="1"/>
</dbReference>
<proteinExistence type="predicted"/>
<evidence type="ECO:0008006" key="3">
    <source>
        <dbReference type="Google" id="ProtNLM"/>
    </source>
</evidence>
<evidence type="ECO:0000313" key="2">
    <source>
        <dbReference type="Proteomes" id="UP000321291"/>
    </source>
</evidence>
<dbReference type="RefSeq" id="WP_146782045.1">
    <property type="nucleotide sequence ID" value="NZ_CP042434.1"/>
</dbReference>
<sequence>MKAKFINLIIFVLVLIPTINAQKVIRNLGFEDLDVVGRLISWEIRNPNNTYQIKIDTTQSHTGKVSLLLQSSIPNAQKRGAANAFSLIKAPNLNQKSSIKITGFIKTEEIEDGTAFIGLQLNGAKGTLTEVNTENKNIRGNTPWTEYSIESPINSDVKSISFGVQITGKGKAWFDDFNVTVDGVNLGENITLKDL</sequence>
<name>A0A5B8VM74_9BACT</name>
<keyword evidence="2" id="KW-1185">Reference proteome</keyword>
<accession>A0A5B8VM74</accession>
<dbReference type="OrthoDB" id="5379939at2"/>
<protein>
    <recommendedName>
        <fullName evidence="3">CBM-cenC domain-containing protein</fullName>
    </recommendedName>
</protein>
<dbReference type="KEGG" id="agi:FSB73_11360"/>
<dbReference type="EMBL" id="CP042434">
    <property type="protein sequence ID" value="QEC72181.1"/>
    <property type="molecule type" value="Genomic_DNA"/>
</dbReference>
<evidence type="ECO:0000313" key="1">
    <source>
        <dbReference type="EMBL" id="QEC72181.1"/>
    </source>
</evidence>
<reference evidence="1 2" key="1">
    <citation type="journal article" date="2017" name="Int. J. Syst. Evol. Microbiol.">
        <title>Arachidicoccus ginsenosidivorans sp. nov., with ginsenoside-converting activity isolated from ginseng cultivating soil.</title>
        <authorList>
            <person name="Siddiqi M.Z."/>
            <person name="Aslam Z."/>
            <person name="Im W.T."/>
        </authorList>
    </citation>
    <scope>NUCLEOTIDE SEQUENCE [LARGE SCALE GENOMIC DNA]</scope>
    <source>
        <strain evidence="1 2">Gsoil 809</strain>
    </source>
</reference>
<organism evidence="1 2">
    <name type="scientific">Arachidicoccus ginsenosidivorans</name>
    <dbReference type="NCBI Taxonomy" id="496057"/>
    <lineage>
        <taxon>Bacteria</taxon>
        <taxon>Pseudomonadati</taxon>
        <taxon>Bacteroidota</taxon>
        <taxon>Chitinophagia</taxon>
        <taxon>Chitinophagales</taxon>
        <taxon>Chitinophagaceae</taxon>
        <taxon>Arachidicoccus</taxon>
    </lineage>
</organism>
<dbReference type="AlphaFoldDB" id="A0A5B8VM74"/>